<dbReference type="AlphaFoldDB" id="A0A0C1QZW4"/>
<dbReference type="GO" id="GO:0046872">
    <property type="term" value="F:metal ion binding"/>
    <property type="evidence" value="ECO:0007669"/>
    <property type="project" value="UniProtKB-KW"/>
</dbReference>
<evidence type="ECO:0000256" key="7">
    <source>
        <dbReference type="ARBA" id="ARBA00035120"/>
    </source>
</evidence>
<protein>
    <recommendedName>
        <fullName evidence="10">Fluoride-specific ion channel FluC</fullName>
    </recommendedName>
</protein>
<keyword evidence="5 10" id="KW-0472">Membrane</keyword>
<name>A0A0C1QZW4_9CYAN</name>
<evidence type="ECO:0000256" key="2">
    <source>
        <dbReference type="ARBA" id="ARBA00022475"/>
    </source>
</evidence>
<evidence type="ECO:0000256" key="4">
    <source>
        <dbReference type="ARBA" id="ARBA00022989"/>
    </source>
</evidence>
<feature type="binding site" evidence="10">
    <location>
        <position position="85"/>
    </location>
    <ligand>
        <name>Na(+)</name>
        <dbReference type="ChEBI" id="CHEBI:29101"/>
        <note>structural</note>
    </ligand>
</feature>
<comment type="similarity">
    <text evidence="7 10">Belongs to the fluoride channel Fluc/FEX (TC 1.A.43) family.</text>
</comment>
<reference evidence="12" key="1">
    <citation type="journal article" date="2015" name="Genome Announc.">
        <title>Draft Genome Sequence of Tolypothrix boutellei Strain VB521301.</title>
        <authorList>
            <person name="Chandrababunaidu M.M."/>
            <person name="Singh D."/>
            <person name="Sen D."/>
            <person name="Bhan S."/>
            <person name="Das S."/>
            <person name="Gupta A."/>
            <person name="Adhikary S.P."/>
            <person name="Tripathy S."/>
        </authorList>
    </citation>
    <scope>NUCLEOTIDE SEQUENCE</scope>
    <source>
        <strain evidence="12">VB521301</strain>
    </source>
</reference>
<feature type="transmembrane region" description="Helical" evidence="10">
    <location>
        <begin position="38"/>
        <end position="60"/>
    </location>
</feature>
<evidence type="ECO:0000313" key="13">
    <source>
        <dbReference type="Proteomes" id="UP000029738"/>
    </source>
</evidence>
<evidence type="ECO:0000256" key="3">
    <source>
        <dbReference type="ARBA" id="ARBA00022692"/>
    </source>
</evidence>
<sequence>MQNTFIRTVIAIALGAIPGALGRYFITEYTKALIGKDFSYYGTFFINVTGCFLIALFYTLNEEKLKNLSPEIRLMFATGFCGAYTTFSTYGLETFTEIDKGNTTVAVLYLLASMIVGMLGIQLGVTLGRVNSKSNVTDR</sequence>
<dbReference type="PANTHER" id="PTHR28259">
    <property type="entry name" value="FLUORIDE EXPORT PROTEIN 1-RELATED"/>
    <property type="match status" value="1"/>
</dbReference>
<feature type="transmembrane region" description="Helical" evidence="10">
    <location>
        <begin position="104"/>
        <end position="125"/>
    </location>
</feature>
<evidence type="ECO:0000256" key="5">
    <source>
        <dbReference type="ARBA" id="ARBA00023136"/>
    </source>
</evidence>
<dbReference type="OrthoDB" id="9815830at2"/>
<evidence type="ECO:0000256" key="10">
    <source>
        <dbReference type="HAMAP-Rule" id="MF_00454"/>
    </source>
</evidence>
<evidence type="ECO:0000256" key="1">
    <source>
        <dbReference type="ARBA" id="ARBA00004651"/>
    </source>
</evidence>
<evidence type="ECO:0000256" key="6">
    <source>
        <dbReference type="ARBA" id="ARBA00023303"/>
    </source>
</evidence>
<keyword evidence="10" id="KW-0813">Transport</keyword>
<dbReference type="HAMAP" id="MF_00454">
    <property type="entry name" value="FluC"/>
    <property type="match status" value="1"/>
</dbReference>
<dbReference type="Proteomes" id="UP000029738">
    <property type="component" value="Unassembled WGS sequence"/>
</dbReference>
<dbReference type="GO" id="GO:0140114">
    <property type="term" value="P:cellular detoxification of fluoride"/>
    <property type="evidence" value="ECO:0007669"/>
    <property type="project" value="UniProtKB-UniRule"/>
</dbReference>
<reference evidence="11" key="2">
    <citation type="submission" date="2019-11" db="EMBL/GenBank/DDBJ databases">
        <title>Improved Assembly of Tolypothrix boutellei genome.</title>
        <authorList>
            <person name="Sarangi A.N."/>
            <person name="Mukherjee M."/>
            <person name="Ghosh S."/>
            <person name="Singh D."/>
            <person name="Das A."/>
            <person name="Kant S."/>
            <person name="Prusty A."/>
            <person name="Tripathy S."/>
        </authorList>
    </citation>
    <scope>NUCLEOTIDE SEQUENCE</scope>
    <source>
        <strain evidence="11">VB521301</strain>
    </source>
</reference>
<keyword evidence="3 10" id="KW-0812">Transmembrane</keyword>
<dbReference type="Pfam" id="PF02537">
    <property type="entry name" value="CRCB"/>
    <property type="match status" value="1"/>
</dbReference>
<evidence type="ECO:0000313" key="11">
    <source>
        <dbReference type="EMBL" id="KAF3885189.1"/>
    </source>
</evidence>
<evidence type="ECO:0000313" key="12">
    <source>
        <dbReference type="EMBL" id="KIE09108.1"/>
    </source>
</evidence>
<dbReference type="EMBL" id="JHEG04000001">
    <property type="protein sequence ID" value="KAF3885189.1"/>
    <property type="molecule type" value="Genomic_DNA"/>
</dbReference>
<keyword evidence="4 10" id="KW-1133">Transmembrane helix</keyword>
<dbReference type="InterPro" id="IPR003691">
    <property type="entry name" value="FluC"/>
</dbReference>
<feature type="binding site" evidence="10">
    <location>
        <position position="82"/>
    </location>
    <ligand>
        <name>Na(+)</name>
        <dbReference type="ChEBI" id="CHEBI:29101"/>
        <note>structural</note>
    </ligand>
</feature>
<proteinExistence type="inferred from homology"/>
<keyword evidence="13" id="KW-1185">Reference proteome</keyword>
<keyword evidence="2 10" id="KW-1003">Cell membrane</keyword>
<dbReference type="NCBIfam" id="TIGR00494">
    <property type="entry name" value="crcB"/>
    <property type="match status" value="1"/>
</dbReference>
<keyword evidence="10" id="KW-0915">Sodium</keyword>
<comment type="catalytic activity">
    <reaction evidence="8">
        <text>fluoride(in) = fluoride(out)</text>
        <dbReference type="Rhea" id="RHEA:76159"/>
        <dbReference type="ChEBI" id="CHEBI:17051"/>
    </reaction>
    <physiologicalReaction direction="left-to-right" evidence="8">
        <dbReference type="Rhea" id="RHEA:76160"/>
    </physiologicalReaction>
</comment>
<keyword evidence="10" id="KW-0479">Metal-binding</keyword>
<comment type="activity regulation">
    <text evidence="10">Na(+) is not transported, but it plays an essential structural role and its presence is essential for fluoride channel function.</text>
</comment>
<dbReference type="GO" id="GO:0005886">
    <property type="term" value="C:plasma membrane"/>
    <property type="evidence" value="ECO:0007669"/>
    <property type="project" value="UniProtKB-SubCell"/>
</dbReference>
<accession>A0A0C1QZW4</accession>
<gene>
    <name evidence="10 11" type="primary">crcB</name>
    <name evidence="10" type="synonym">fluC</name>
    <name evidence="12" type="ORF">DA73_0232225</name>
    <name evidence="11" type="ORF">DA73_0400006735</name>
</gene>
<dbReference type="GO" id="GO:0062054">
    <property type="term" value="F:fluoride channel activity"/>
    <property type="evidence" value="ECO:0007669"/>
    <property type="project" value="UniProtKB-UniRule"/>
</dbReference>
<dbReference type="STRING" id="1479485.DA73_0232225"/>
<organism evidence="12">
    <name type="scientific">Tolypothrix bouteillei VB521301</name>
    <dbReference type="NCBI Taxonomy" id="1479485"/>
    <lineage>
        <taxon>Bacteria</taxon>
        <taxon>Bacillati</taxon>
        <taxon>Cyanobacteriota</taxon>
        <taxon>Cyanophyceae</taxon>
        <taxon>Nostocales</taxon>
        <taxon>Tolypothrichaceae</taxon>
        <taxon>Tolypothrix</taxon>
    </lineage>
</organism>
<dbReference type="RefSeq" id="WP_038088339.1">
    <property type="nucleotide sequence ID" value="NZ_JHEG04000001.1"/>
</dbReference>
<dbReference type="PANTHER" id="PTHR28259:SF1">
    <property type="entry name" value="FLUORIDE EXPORT PROTEIN 1-RELATED"/>
    <property type="match status" value="1"/>
</dbReference>
<evidence type="ECO:0000256" key="9">
    <source>
        <dbReference type="ARBA" id="ARBA00049940"/>
    </source>
</evidence>
<feature type="transmembrane region" description="Helical" evidence="10">
    <location>
        <begin position="72"/>
        <end position="92"/>
    </location>
</feature>
<comment type="subcellular location">
    <subcellularLocation>
        <location evidence="1 10">Cell membrane</location>
        <topology evidence="1 10">Multi-pass membrane protein</topology>
    </subcellularLocation>
</comment>
<comment type="function">
    <text evidence="9 10">Fluoride-specific ion channel. Important for reducing fluoride concentration in the cell, thus reducing its toxicity.</text>
</comment>
<keyword evidence="6 10" id="KW-0407">Ion channel</keyword>
<comment type="caution">
    <text evidence="12">The sequence shown here is derived from an EMBL/GenBank/DDBJ whole genome shotgun (WGS) entry which is preliminary data.</text>
</comment>
<evidence type="ECO:0000256" key="8">
    <source>
        <dbReference type="ARBA" id="ARBA00035585"/>
    </source>
</evidence>
<dbReference type="EMBL" id="JHEG02000058">
    <property type="protein sequence ID" value="KIE09108.1"/>
    <property type="molecule type" value="Genomic_DNA"/>
</dbReference>
<keyword evidence="10" id="KW-0406">Ion transport</keyword>